<keyword evidence="3" id="KW-1185">Reference proteome</keyword>
<organism evidence="2 3">
    <name type="scientific">Alcanivorax sediminis</name>
    <dbReference type="NCBI Taxonomy" id="2663008"/>
    <lineage>
        <taxon>Bacteria</taxon>
        <taxon>Pseudomonadati</taxon>
        <taxon>Pseudomonadota</taxon>
        <taxon>Gammaproteobacteria</taxon>
        <taxon>Oceanospirillales</taxon>
        <taxon>Alcanivoracaceae</taxon>
        <taxon>Alcanivorax</taxon>
    </lineage>
</organism>
<comment type="caution">
    <text evidence="2">The sequence shown here is derived from an EMBL/GenBank/DDBJ whole genome shotgun (WGS) entry which is preliminary data.</text>
</comment>
<evidence type="ECO:0000313" key="3">
    <source>
        <dbReference type="Proteomes" id="UP000469421"/>
    </source>
</evidence>
<evidence type="ECO:0000259" key="1">
    <source>
        <dbReference type="Pfam" id="PF01551"/>
    </source>
</evidence>
<dbReference type="PANTHER" id="PTHR21666">
    <property type="entry name" value="PEPTIDASE-RELATED"/>
    <property type="match status" value="1"/>
</dbReference>
<sequence>MSRIRTVMRWLLLVGAVILAVGLVLPEARGIPVQGAGQGDWHPDTFWYYPWGRSGVHKGVDIFAKKGTPVVASSGGLVLFRGELARGGKVVLSLGPKWRLHYYAHLNEVADSGLWLWAGDVVGTVGDSGNAAGKPPHLHYSLVSLLPLPWKVDGKPQGWKKMFYLDPTRHFRESNEQ</sequence>
<name>A0A6N7LQ12_9GAMM</name>
<dbReference type="InterPro" id="IPR011055">
    <property type="entry name" value="Dup_hybrid_motif"/>
</dbReference>
<dbReference type="RefSeq" id="WP_153499037.1">
    <property type="nucleotide sequence ID" value="NZ_JBMZXE010000021.1"/>
</dbReference>
<dbReference type="GO" id="GO:0004222">
    <property type="term" value="F:metalloendopeptidase activity"/>
    <property type="evidence" value="ECO:0007669"/>
    <property type="project" value="TreeGrafter"/>
</dbReference>
<dbReference type="SUPFAM" id="SSF51261">
    <property type="entry name" value="Duplicated hybrid motif"/>
    <property type="match status" value="1"/>
</dbReference>
<dbReference type="PANTHER" id="PTHR21666:SF268">
    <property type="entry name" value="PEPTIDASE M23 DOMAIN-CONTAINING PROTEIN"/>
    <property type="match status" value="1"/>
</dbReference>
<dbReference type="EMBL" id="WIRE01000001">
    <property type="protein sequence ID" value="MQX52317.1"/>
    <property type="molecule type" value="Genomic_DNA"/>
</dbReference>
<dbReference type="AlphaFoldDB" id="A0A6N7LQ12"/>
<dbReference type="Proteomes" id="UP000469421">
    <property type="component" value="Unassembled WGS sequence"/>
</dbReference>
<protein>
    <submittedName>
        <fullName evidence="2">Peptidoglycan DD-metalloendopeptidase family protein</fullName>
    </submittedName>
</protein>
<dbReference type="CDD" id="cd12797">
    <property type="entry name" value="M23_peptidase"/>
    <property type="match status" value="1"/>
</dbReference>
<evidence type="ECO:0000313" key="2">
    <source>
        <dbReference type="EMBL" id="MQX52317.1"/>
    </source>
</evidence>
<gene>
    <name evidence="2" type="ORF">GFN93_03590</name>
</gene>
<reference evidence="2 3" key="1">
    <citation type="submission" date="2019-10" db="EMBL/GenBank/DDBJ databases">
        <title>Alcanivorax sp.PA15-N-34 draft genome sequence.</title>
        <authorList>
            <person name="Liao X."/>
            <person name="Shao Z."/>
        </authorList>
    </citation>
    <scope>NUCLEOTIDE SEQUENCE [LARGE SCALE GENOMIC DNA]</scope>
    <source>
        <strain evidence="2 3">PA15-N-34</strain>
    </source>
</reference>
<feature type="domain" description="M23ase beta-sheet core" evidence="1">
    <location>
        <begin position="56"/>
        <end position="142"/>
    </location>
</feature>
<dbReference type="Gene3D" id="2.70.70.10">
    <property type="entry name" value="Glucose Permease (Domain IIA)"/>
    <property type="match status" value="1"/>
</dbReference>
<proteinExistence type="predicted"/>
<dbReference type="Pfam" id="PF01551">
    <property type="entry name" value="Peptidase_M23"/>
    <property type="match status" value="1"/>
</dbReference>
<accession>A0A6N7LQ12</accession>
<dbReference type="InterPro" id="IPR050570">
    <property type="entry name" value="Cell_wall_metabolism_enzyme"/>
</dbReference>
<dbReference type="InterPro" id="IPR016047">
    <property type="entry name" value="M23ase_b-sheet_dom"/>
</dbReference>